<evidence type="ECO:0000256" key="1">
    <source>
        <dbReference type="SAM" id="SignalP"/>
    </source>
</evidence>
<evidence type="ECO:0000313" key="3">
    <source>
        <dbReference type="Proteomes" id="UP000015105"/>
    </source>
</evidence>
<reference evidence="2" key="4">
    <citation type="submission" date="2019-03" db="UniProtKB">
        <authorList>
            <consortium name="EnsemblPlants"/>
        </authorList>
    </citation>
    <scope>IDENTIFICATION</scope>
</reference>
<evidence type="ECO:0000313" key="2">
    <source>
        <dbReference type="EnsemblPlants" id="AET3Gv20284300.7"/>
    </source>
</evidence>
<dbReference type="EnsemblPlants" id="AET3Gv20284300.7">
    <property type="protein sequence ID" value="AET3Gv20284300.7"/>
    <property type="gene ID" value="AET3Gv20284300"/>
</dbReference>
<feature type="signal peptide" evidence="1">
    <location>
        <begin position="1"/>
        <end position="20"/>
    </location>
</feature>
<feature type="chain" id="PRO_5019284974" evidence="1">
    <location>
        <begin position="21"/>
        <end position="38"/>
    </location>
</feature>
<reference evidence="2" key="3">
    <citation type="journal article" date="2017" name="Nature">
        <title>Genome sequence of the progenitor of the wheat D genome Aegilops tauschii.</title>
        <authorList>
            <person name="Luo M.C."/>
            <person name="Gu Y.Q."/>
            <person name="Puiu D."/>
            <person name="Wang H."/>
            <person name="Twardziok S.O."/>
            <person name="Deal K.R."/>
            <person name="Huo N."/>
            <person name="Zhu T."/>
            <person name="Wang L."/>
            <person name="Wang Y."/>
            <person name="McGuire P.E."/>
            <person name="Liu S."/>
            <person name="Long H."/>
            <person name="Ramasamy R.K."/>
            <person name="Rodriguez J.C."/>
            <person name="Van S.L."/>
            <person name="Yuan L."/>
            <person name="Wang Z."/>
            <person name="Xia Z."/>
            <person name="Xiao L."/>
            <person name="Anderson O.D."/>
            <person name="Ouyang S."/>
            <person name="Liang Y."/>
            <person name="Zimin A.V."/>
            <person name="Pertea G."/>
            <person name="Qi P."/>
            <person name="Bennetzen J.L."/>
            <person name="Dai X."/>
            <person name="Dawson M.W."/>
            <person name="Muller H.G."/>
            <person name="Kugler K."/>
            <person name="Rivarola-Duarte L."/>
            <person name="Spannagl M."/>
            <person name="Mayer K.F.X."/>
            <person name="Lu F.H."/>
            <person name="Bevan M.W."/>
            <person name="Leroy P."/>
            <person name="Li P."/>
            <person name="You F.M."/>
            <person name="Sun Q."/>
            <person name="Liu Z."/>
            <person name="Lyons E."/>
            <person name="Wicker T."/>
            <person name="Salzberg S.L."/>
            <person name="Devos K.M."/>
            <person name="Dvorak J."/>
        </authorList>
    </citation>
    <scope>NUCLEOTIDE SEQUENCE [LARGE SCALE GENOMIC DNA]</scope>
    <source>
        <strain evidence="2">cv. AL8/78</strain>
    </source>
</reference>
<sequence length="38" mass="4069">MLWCLILSPILVKLKPPVAAWITSFSCCVSVCACSVGE</sequence>
<dbReference type="Proteomes" id="UP000015105">
    <property type="component" value="Chromosome 3D"/>
</dbReference>
<proteinExistence type="predicted"/>
<dbReference type="AlphaFoldDB" id="A0A453EBH6"/>
<name>A0A453EBH6_AEGTS</name>
<reference evidence="3" key="1">
    <citation type="journal article" date="2014" name="Science">
        <title>Ancient hybridizations among the ancestral genomes of bread wheat.</title>
        <authorList>
            <consortium name="International Wheat Genome Sequencing Consortium,"/>
            <person name="Marcussen T."/>
            <person name="Sandve S.R."/>
            <person name="Heier L."/>
            <person name="Spannagl M."/>
            <person name="Pfeifer M."/>
            <person name="Jakobsen K.S."/>
            <person name="Wulff B.B."/>
            <person name="Steuernagel B."/>
            <person name="Mayer K.F."/>
            <person name="Olsen O.A."/>
        </authorList>
    </citation>
    <scope>NUCLEOTIDE SEQUENCE [LARGE SCALE GENOMIC DNA]</scope>
    <source>
        <strain evidence="3">cv. AL8/78</strain>
    </source>
</reference>
<reference evidence="2" key="5">
    <citation type="journal article" date="2021" name="G3 (Bethesda)">
        <title>Aegilops tauschii genome assembly Aet v5.0 features greater sequence contiguity and improved annotation.</title>
        <authorList>
            <person name="Wang L."/>
            <person name="Zhu T."/>
            <person name="Rodriguez J.C."/>
            <person name="Deal K.R."/>
            <person name="Dubcovsky J."/>
            <person name="McGuire P.E."/>
            <person name="Lux T."/>
            <person name="Spannagl M."/>
            <person name="Mayer K.F.X."/>
            <person name="Baldrich P."/>
            <person name="Meyers B.C."/>
            <person name="Huo N."/>
            <person name="Gu Y.Q."/>
            <person name="Zhou H."/>
            <person name="Devos K.M."/>
            <person name="Bennetzen J.L."/>
            <person name="Unver T."/>
            <person name="Budak H."/>
            <person name="Gulick P.J."/>
            <person name="Galiba G."/>
            <person name="Kalapos B."/>
            <person name="Nelson D.R."/>
            <person name="Li P."/>
            <person name="You F.M."/>
            <person name="Luo M.C."/>
            <person name="Dvorak J."/>
        </authorList>
    </citation>
    <scope>NUCLEOTIDE SEQUENCE [LARGE SCALE GENOMIC DNA]</scope>
    <source>
        <strain evidence="2">cv. AL8/78</strain>
    </source>
</reference>
<reference evidence="3" key="2">
    <citation type="journal article" date="2017" name="Nat. Plants">
        <title>The Aegilops tauschii genome reveals multiple impacts of transposons.</title>
        <authorList>
            <person name="Zhao G."/>
            <person name="Zou C."/>
            <person name="Li K."/>
            <person name="Wang K."/>
            <person name="Li T."/>
            <person name="Gao L."/>
            <person name="Zhang X."/>
            <person name="Wang H."/>
            <person name="Yang Z."/>
            <person name="Liu X."/>
            <person name="Jiang W."/>
            <person name="Mao L."/>
            <person name="Kong X."/>
            <person name="Jiao Y."/>
            <person name="Jia J."/>
        </authorList>
    </citation>
    <scope>NUCLEOTIDE SEQUENCE [LARGE SCALE GENOMIC DNA]</scope>
    <source>
        <strain evidence="3">cv. AL8/78</strain>
    </source>
</reference>
<keyword evidence="1" id="KW-0732">Signal</keyword>
<keyword evidence="3" id="KW-1185">Reference proteome</keyword>
<organism evidence="2 3">
    <name type="scientific">Aegilops tauschii subsp. strangulata</name>
    <name type="common">Goatgrass</name>
    <dbReference type="NCBI Taxonomy" id="200361"/>
    <lineage>
        <taxon>Eukaryota</taxon>
        <taxon>Viridiplantae</taxon>
        <taxon>Streptophyta</taxon>
        <taxon>Embryophyta</taxon>
        <taxon>Tracheophyta</taxon>
        <taxon>Spermatophyta</taxon>
        <taxon>Magnoliopsida</taxon>
        <taxon>Liliopsida</taxon>
        <taxon>Poales</taxon>
        <taxon>Poaceae</taxon>
        <taxon>BOP clade</taxon>
        <taxon>Pooideae</taxon>
        <taxon>Triticodae</taxon>
        <taxon>Triticeae</taxon>
        <taxon>Triticinae</taxon>
        <taxon>Aegilops</taxon>
    </lineage>
</organism>
<dbReference type="Gramene" id="AET3Gv20284300.7">
    <property type="protein sequence ID" value="AET3Gv20284300.7"/>
    <property type="gene ID" value="AET3Gv20284300"/>
</dbReference>
<accession>A0A453EBH6</accession>
<protein>
    <submittedName>
        <fullName evidence="2">Uncharacterized protein</fullName>
    </submittedName>
</protein>